<keyword evidence="5" id="KW-1185">Reference proteome</keyword>
<evidence type="ECO:0000256" key="1">
    <source>
        <dbReference type="SAM" id="SignalP"/>
    </source>
</evidence>
<dbReference type="EMBL" id="JACBZA010000001">
    <property type="protein sequence ID" value="NYH86026.1"/>
    <property type="molecule type" value="Genomic_DNA"/>
</dbReference>
<feature type="signal peptide" evidence="1">
    <location>
        <begin position="1"/>
        <end position="22"/>
    </location>
</feature>
<evidence type="ECO:0000313" key="5">
    <source>
        <dbReference type="Proteomes" id="UP000533017"/>
    </source>
</evidence>
<dbReference type="Proteomes" id="UP000533017">
    <property type="component" value="Unassembled WGS sequence"/>
</dbReference>
<keyword evidence="1" id="KW-0732">Signal</keyword>
<feature type="chain" id="PRO_5039574396" evidence="1">
    <location>
        <begin position="23"/>
        <end position="185"/>
    </location>
</feature>
<dbReference type="EMBL" id="FOOI01000020">
    <property type="protein sequence ID" value="SFH52589.1"/>
    <property type="molecule type" value="Genomic_DNA"/>
</dbReference>
<dbReference type="AlphaFoldDB" id="A0A1I3AS77"/>
<dbReference type="OrthoDB" id="3628502at2"/>
<evidence type="ECO:0000313" key="3">
    <source>
        <dbReference type="EMBL" id="SFH52589.1"/>
    </source>
</evidence>
<name>A0A1I3AS77_9ACTN</name>
<dbReference type="RefSeq" id="WP_139239181.1">
    <property type="nucleotide sequence ID" value="NZ_FOOI01000020.1"/>
</dbReference>
<reference evidence="3 4" key="1">
    <citation type="submission" date="2016-10" db="EMBL/GenBank/DDBJ databases">
        <authorList>
            <person name="de Groot N.N."/>
        </authorList>
    </citation>
    <scope>NUCLEOTIDE SEQUENCE [LARGE SCALE GENOMIC DNA]</scope>
    <source>
        <strain evidence="3 4">CPCC 202808</strain>
    </source>
</reference>
<gene>
    <name evidence="2" type="ORF">FHR37_004877</name>
    <name evidence="3" type="ORF">SAMN05421678_12040</name>
</gene>
<accession>A0A1I3AS77</accession>
<dbReference type="Proteomes" id="UP000199052">
    <property type="component" value="Unassembled WGS sequence"/>
</dbReference>
<organism evidence="3 4">
    <name type="scientific">Actinopolymorpha cephalotaxi</name>
    <dbReference type="NCBI Taxonomy" id="504797"/>
    <lineage>
        <taxon>Bacteria</taxon>
        <taxon>Bacillati</taxon>
        <taxon>Actinomycetota</taxon>
        <taxon>Actinomycetes</taxon>
        <taxon>Propionibacteriales</taxon>
        <taxon>Actinopolymorphaceae</taxon>
        <taxon>Actinopolymorpha</taxon>
    </lineage>
</organism>
<reference evidence="2 5" key="2">
    <citation type="submission" date="2020-07" db="EMBL/GenBank/DDBJ databases">
        <title>Sequencing the genomes of 1000 actinobacteria strains.</title>
        <authorList>
            <person name="Klenk H.-P."/>
        </authorList>
    </citation>
    <scope>NUCLEOTIDE SEQUENCE [LARGE SCALE GENOMIC DNA]</scope>
    <source>
        <strain evidence="2 5">DSM 45117</strain>
    </source>
</reference>
<protein>
    <submittedName>
        <fullName evidence="3">Uncharacterized protein</fullName>
    </submittedName>
</protein>
<sequence>MRATNRAWGRGLVALAVLVVTAVGTVATTQASAPKSSGIPTGSVVGTSTGTLPDWFPPAWAGDRVRFDLDAHGNPMRTTGSFRVFHGVGTTDQARAEFEGDITCLTVAGPVAIATGVIRHGYAHFPGMDNPDVTGKKVSFTVLDQGGHDRMYWAWEFAHAPVTDCMGLAPLFQPSHGGFRVRTQG</sequence>
<evidence type="ECO:0000313" key="4">
    <source>
        <dbReference type="Proteomes" id="UP000199052"/>
    </source>
</evidence>
<evidence type="ECO:0000313" key="2">
    <source>
        <dbReference type="EMBL" id="NYH86026.1"/>
    </source>
</evidence>
<proteinExistence type="predicted"/>